<gene>
    <name evidence="2" type="primary">epsI</name>
    <name evidence="2" type="ORF">ENJ96_06505</name>
</gene>
<evidence type="ECO:0000259" key="1">
    <source>
        <dbReference type="Pfam" id="PF11984"/>
    </source>
</evidence>
<reference evidence="2" key="1">
    <citation type="journal article" date="2020" name="mSystems">
        <title>Genome- and Community-Level Interaction Insights into Carbon Utilization and Element Cycling Functions of Hydrothermarchaeota in Hydrothermal Sediment.</title>
        <authorList>
            <person name="Zhou Z."/>
            <person name="Liu Y."/>
            <person name="Xu W."/>
            <person name="Pan J."/>
            <person name="Luo Z.H."/>
            <person name="Li M."/>
        </authorList>
    </citation>
    <scope>NUCLEOTIDE SEQUENCE [LARGE SCALE GENOMIC DNA]</scope>
    <source>
        <strain evidence="2">HyVt-533</strain>
    </source>
</reference>
<organism evidence="2">
    <name type="scientific">Thermodesulfatator atlanticus</name>
    <dbReference type="NCBI Taxonomy" id="501497"/>
    <lineage>
        <taxon>Bacteria</taxon>
        <taxon>Pseudomonadati</taxon>
        <taxon>Thermodesulfobacteriota</taxon>
        <taxon>Thermodesulfobacteria</taxon>
        <taxon>Thermodesulfobacteriales</taxon>
        <taxon>Thermodesulfatatoraceae</taxon>
        <taxon>Thermodesulfatator</taxon>
    </lineage>
</organism>
<dbReference type="AlphaFoldDB" id="A0A7V5U304"/>
<proteinExistence type="predicted"/>
<accession>A0A7V5U304</accession>
<protein>
    <submittedName>
        <fullName evidence="2">EpsI family protein</fullName>
    </submittedName>
</protein>
<dbReference type="EMBL" id="DROK01000187">
    <property type="protein sequence ID" value="HHI97486.1"/>
    <property type="molecule type" value="Genomic_DNA"/>
</dbReference>
<comment type="caution">
    <text evidence="2">The sequence shown here is derived from an EMBL/GenBank/DDBJ whole genome shotgun (WGS) entry which is preliminary data.</text>
</comment>
<evidence type="ECO:0000313" key="2">
    <source>
        <dbReference type="EMBL" id="HHI97486.1"/>
    </source>
</evidence>
<feature type="domain" description="Methanolan biosynthesis EpsI" evidence="1">
    <location>
        <begin position="8"/>
        <end position="202"/>
    </location>
</feature>
<dbReference type="NCBIfam" id="TIGR02914">
    <property type="entry name" value="EpsI_fam"/>
    <property type="match status" value="1"/>
</dbReference>
<dbReference type="Proteomes" id="UP000886101">
    <property type="component" value="Unassembled WGS sequence"/>
</dbReference>
<dbReference type="InterPro" id="IPR014263">
    <property type="entry name" value="Methanolan_biosynth_EpsI"/>
</dbReference>
<dbReference type="Pfam" id="PF11984">
    <property type="entry name" value="DUF3485"/>
    <property type="match status" value="1"/>
</dbReference>
<sequence>MIKRSLFLAVVFLAFMGLLREVSTQRPVPIKRSLKEFPTRIDGFSLTRTDRMDPKVEKILGVDEYLMGRYCRGQQCIDLYVGFFEEQQEGAMIHSPKHCMPGGGWLPVEDRIISLKTPRGEIPVNRFVLQKGEQKLLVYYWYQGRGRVVASEFKDRLYLLWDRILRRRSDGALVRLITPYQEGAEAALADFTKALLPALEQYLPS</sequence>
<name>A0A7V5U304_9BACT</name>